<dbReference type="Proteomes" id="UP001143910">
    <property type="component" value="Unassembled WGS sequence"/>
</dbReference>
<evidence type="ECO:0000313" key="2">
    <source>
        <dbReference type="Proteomes" id="UP001143910"/>
    </source>
</evidence>
<dbReference type="EMBL" id="JANJQO010000863">
    <property type="protein sequence ID" value="KAJ2974188.1"/>
    <property type="molecule type" value="Genomic_DNA"/>
</dbReference>
<keyword evidence="2" id="KW-1185">Reference proteome</keyword>
<accession>A0ACC1N5B9</accession>
<organism evidence="1 2">
    <name type="scientific">Zarea fungicola</name>
    <dbReference type="NCBI Taxonomy" id="93591"/>
    <lineage>
        <taxon>Eukaryota</taxon>
        <taxon>Fungi</taxon>
        <taxon>Dikarya</taxon>
        <taxon>Ascomycota</taxon>
        <taxon>Pezizomycotina</taxon>
        <taxon>Sordariomycetes</taxon>
        <taxon>Hypocreomycetidae</taxon>
        <taxon>Hypocreales</taxon>
        <taxon>Cordycipitaceae</taxon>
        <taxon>Zarea</taxon>
    </lineage>
</organism>
<name>A0ACC1N5B9_9HYPO</name>
<protein>
    <submittedName>
        <fullName evidence="1">Uncharacterized protein</fullName>
    </submittedName>
</protein>
<evidence type="ECO:0000313" key="1">
    <source>
        <dbReference type="EMBL" id="KAJ2974188.1"/>
    </source>
</evidence>
<reference evidence="1" key="1">
    <citation type="submission" date="2022-08" db="EMBL/GenBank/DDBJ databases">
        <title>Genome Sequence of Lecanicillium fungicola.</title>
        <authorList>
            <person name="Buettner E."/>
        </authorList>
    </citation>
    <scope>NUCLEOTIDE SEQUENCE</scope>
    <source>
        <strain evidence="1">Babe33</strain>
    </source>
</reference>
<comment type="caution">
    <text evidence="1">The sequence shown here is derived from an EMBL/GenBank/DDBJ whole genome shotgun (WGS) entry which is preliminary data.</text>
</comment>
<proteinExistence type="predicted"/>
<sequence length="556" mass="62488">MTIVTALQVWVWFATLCCRAALTSSQPFIQPTTESAKQNAHQIFNAVHSVARLWDTSIHHNGFSLMPGVVPAGTLLHHGAGQKAPPGGPEWLAFEIEHAENFAKRMERLKRGFPASQDEEFIAQGSSQRPFISRLEHGYFGKSELGKKHGYLHTYQANRDLNVLILDGISAASPDTGGPGEGAGDLFAMLQLNVDAAVHPGTGDKAIGDTADQASDRDEIDAGARRVCSEITPLGYDAIFRAEAGFEMIYCNFYDDGLALVSATRQMPFNARLNGDDLLRYQWMRAVGRKYDGIGNYRLRIDFSSTVSGLFFPFNYSSPFPGWHERKRLHAAGEKHLKGLKSYALHALRTRDRFTVNWQAVTDMIVDQYSDRLAALSELTISARTFIREIEGVTLKYFPAASSDQDESRNKNRMIDAVTRCTELYLRPALISRKNWSFSDELLYTAIHTVIYDICKAYFEIYASLLDLTSDLAKKGSSTHAGLLQEPDAERSLVQGREAIKRLMATLDWADWRKIRRCPADQVFYVAMQPWGSDQDHWNPGCRPIDYFNDMPTGYW</sequence>
<gene>
    <name evidence="1" type="ORF">NQ176_g6191</name>
</gene>